<evidence type="ECO:0000313" key="2">
    <source>
        <dbReference type="Proteomes" id="UP000182743"/>
    </source>
</evidence>
<reference evidence="1 2" key="1">
    <citation type="submission" date="2016-08" db="EMBL/GenBank/DDBJ databases">
        <title>Genome-based comparison of Moorella thermoacetic strains.</title>
        <authorList>
            <person name="Poehlein A."/>
            <person name="Bengelsdorf F.R."/>
            <person name="Esser C."/>
            <person name="Duerre P."/>
            <person name="Daniel R."/>
        </authorList>
    </citation>
    <scope>NUCLEOTIDE SEQUENCE [LARGE SCALE GENOMIC DNA]</scope>
    <source>
        <strain evidence="1 2">DSM 11768</strain>
    </source>
</reference>
<dbReference type="AlphaFoldDB" id="A0A1J5JWM4"/>
<organism evidence="1 2">
    <name type="scientific">Neomoorella thermoacetica</name>
    <name type="common">Clostridium thermoaceticum</name>
    <dbReference type="NCBI Taxonomy" id="1525"/>
    <lineage>
        <taxon>Bacteria</taxon>
        <taxon>Bacillati</taxon>
        <taxon>Bacillota</taxon>
        <taxon>Clostridia</taxon>
        <taxon>Neomoorellales</taxon>
        <taxon>Neomoorellaceae</taxon>
        <taxon>Neomoorella</taxon>
    </lineage>
</organism>
<comment type="caution">
    <text evidence="1">The sequence shown here is derived from an EMBL/GenBank/DDBJ whole genome shotgun (WGS) entry which is preliminary data.</text>
</comment>
<accession>A0A1J5JWM4</accession>
<protein>
    <submittedName>
        <fullName evidence="1">Uncharacterized protein</fullName>
    </submittedName>
</protein>
<dbReference type="RefSeq" id="WP_177223218.1">
    <property type="nucleotide sequence ID" value="NZ_MDDE01000004.1"/>
</dbReference>
<name>A0A1J5JWM4_NEOTH</name>
<proteinExistence type="predicted"/>
<dbReference type="Proteomes" id="UP000182743">
    <property type="component" value="Unassembled WGS sequence"/>
</dbReference>
<dbReference type="EMBL" id="MIHH01000018">
    <property type="protein sequence ID" value="OIQ07993.1"/>
    <property type="molecule type" value="Genomic_DNA"/>
</dbReference>
<evidence type="ECO:0000313" key="1">
    <source>
        <dbReference type="EMBL" id="OIQ07993.1"/>
    </source>
</evidence>
<sequence length="56" mass="6658">MAENKKAFVPEAGTCVPWKVKREELGEIPGNEEIVKKEWEKLEAFAYAFIWFWVQR</sequence>
<gene>
    <name evidence="1" type="ORF">MOOR_23620</name>
</gene>